<sequence length="1276" mass="143407">MARTRLPTECISCIISHLDGDLTSLFRLLTVNSTFFRATLPVLYRDPYRTLERRDEKSVRRQGGYPSSIYNTIPAKRLLYLLLLSCRQADDLVPFLSVDWPEPLSPFTGDQPLMACYIDYLGDLDFDRWTATLKQLLVEFDTQMEQHAFRLFRLLFLDHHKGRVEKLAIPITHIEPYMDLIPHLKNLQRVRFYEDELEPPPEESSPAQAVNEGAPVVAEDVVADAPAVENEAVNPIADPAVEPIDEPIVDPNSDPAPEPEAEPTTESVAEPVAEPVTEPEPQPATEPAEDPVVEPTTDPVHEPIVEPVVEPVAEVRAEEQQAVEVAATEIAAAPAVPEIENVPVISRREQVTIGPMETFEEMLDLIMAIEMDYVLPERAQVEEDAESDDTPERVQNGSVEALEEILDMIMAIDVDYDLPERAQDEGDAESDDSPVPAQDRGEVNPIIAATEESVAVAAGEATEEVEEAEPIVALTALLSEHDEVAIVEIGPLYPMNENDGYFEPEEDVMTRLFAEGRRTGWVRSRPEYDPEEAMAYILALVGDPEDVFEPEAAMSDLFYMLGNPEDFGDAWEWGGTGAAAAAEEEEQEEVVQEAEVVQEEINNVVAQEETPPAPPADETPEPAQPARPVFDPTPNGVKFLKQHAALFGPGLSGPGLVEIEPPYAWIHPSDSDNITYGSRYVDLLMAQATPTIIQFHSWDRFRHYIKDMPLDGVKRLRYFYEEWPEVDWDQVGLIKKCRNLEKFSSRIYDPTIFKFAIEEQQDRDIYLEMCRNGVAGPSTSLGGGRSHGGHYGPGEDPVPLRQVHLRSYSDGHLLPVLEDICTAFKPTLESILCRLYVSDTSLLLKQFHDMPRLTFLDLRHDSPNSLINDASFLRGCRNLKTLRLRDGNMEQTLTVESPLALYEPWDLPCLEELVLIGTTCDLFNYGTLATCPQLQSIRLECIVPDMGVHTVCETYQEHLGHLSWNWAWIMPRLHTLFLKGRPAHLFRPTLLHGCPKLTNVHLDVGRVPRSVTAARDILTNSSTNTTFRSPVRSLTLKGRWIMNESATIVGSFFQTWFSNVVYLKFESTVFYDDRSMLDGLYSIPSLRKVFLCRQAVSKYDAWKLGLEETPFKSPFEWERKTRHESFQAELQRLRLIEKQKQAEEEEKEARAKADAEAEAEAEARAKAKAVVDTPASVTIAGVTLDHRPDVSVDSNKDDTHKSTAEPTTTSVDRVRCQSVDSAIALGEEQAQAAEQAKIALDEETSDRFESLRCVYIFKGKRYHREADTPQEVLRSL</sequence>
<evidence type="ECO:0008006" key="5">
    <source>
        <dbReference type="Google" id="ProtNLM"/>
    </source>
</evidence>
<keyword evidence="1" id="KW-0175">Coiled coil</keyword>
<feature type="compositionally biased region" description="Basic and acidic residues" evidence="2">
    <location>
        <begin position="1187"/>
        <end position="1203"/>
    </location>
</feature>
<feature type="compositionally biased region" description="Pro residues" evidence="2">
    <location>
        <begin position="611"/>
        <end position="625"/>
    </location>
</feature>
<evidence type="ECO:0000313" key="3">
    <source>
        <dbReference type="EMBL" id="KAG0278645.1"/>
    </source>
</evidence>
<dbReference type="Proteomes" id="UP001194580">
    <property type="component" value="Unassembled WGS sequence"/>
</dbReference>
<feature type="compositionally biased region" description="Low complexity" evidence="2">
    <location>
        <begin position="264"/>
        <end position="276"/>
    </location>
</feature>
<name>A0AAD4DHX7_9FUNG</name>
<dbReference type="SUPFAM" id="SSF52047">
    <property type="entry name" value="RNI-like"/>
    <property type="match status" value="1"/>
</dbReference>
<feature type="coiled-coil region" evidence="1">
    <location>
        <begin position="1126"/>
        <end position="1162"/>
    </location>
</feature>
<protein>
    <recommendedName>
        <fullName evidence="5">F-box domain-containing protein</fullName>
    </recommendedName>
</protein>
<feature type="region of interest" description="Disordered" evidence="2">
    <location>
        <begin position="232"/>
        <end position="299"/>
    </location>
</feature>
<dbReference type="InterPro" id="IPR032675">
    <property type="entry name" value="LRR_dom_sf"/>
</dbReference>
<proteinExistence type="predicted"/>
<gene>
    <name evidence="3" type="ORF">BGZ95_003501</name>
</gene>
<comment type="caution">
    <text evidence="3">The sequence shown here is derived from an EMBL/GenBank/DDBJ whole genome shotgun (WGS) entry which is preliminary data.</text>
</comment>
<dbReference type="Gene3D" id="3.80.10.10">
    <property type="entry name" value="Ribonuclease Inhibitor"/>
    <property type="match status" value="1"/>
</dbReference>
<evidence type="ECO:0000256" key="2">
    <source>
        <dbReference type="SAM" id="MobiDB-lite"/>
    </source>
</evidence>
<dbReference type="EMBL" id="JAAAIL010000180">
    <property type="protein sequence ID" value="KAG0278645.1"/>
    <property type="molecule type" value="Genomic_DNA"/>
</dbReference>
<evidence type="ECO:0000313" key="4">
    <source>
        <dbReference type="Proteomes" id="UP001194580"/>
    </source>
</evidence>
<dbReference type="AlphaFoldDB" id="A0AAD4DHX7"/>
<accession>A0AAD4DHX7</accession>
<feature type="region of interest" description="Disordered" evidence="2">
    <location>
        <begin position="1187"/>
        <end position="1211"/>
    </location>
</feature>
<keyword evidence="4" id="KW-1185">Reference proteome</keyword>
<reference evidence="3" key="1">
    <citation type="journal article" date="2020" name="Fungal Divers.">
        <title>Resolving the Mortierellaceae phylogeny through synthesis of multi-gene phylogenetics and phylogenomics.</title>
        <authorList>
            <person name="Vandepol N."/>
            <person name="Liber J."/>
            <person name="Desiro A."/>
            <person name="Na H."/>
            <person name="Kennedy M."/>
            <person name="Barry K."/>
            <person name="Grigoriev I.V."/>
            <person name="Miller A.N."/>
            <person name="O'Donnell K."/>
            <person name="Stajich J.E."/>
            <person name="Bonito G."/>
        </authorList>
    </citation>
    <scope>NUCLEOTIDE SEQUENCE</scope>
    <source>
        <strain evidence="3">NRRL 28262</strain>
    </source>
</reference>
<feature type="region of interest" description="Disordered" evidence="2">
    <location>
        <begin position="606"/>
        <end position="627"/>
    </location>
</feature>
<evidence type="ECO:0000256" key="1">
    <source>
        <dbReference type="SAM" id="Coils"/>
    </source>
</evidence>
<organism evidence="3 4">
    <name type="scientific">Linnemannia exigua</name>
    <dbReference type="NCBI Taxonomy" id="604196"/>
    <lineage>
        <taxon>Eukaryota</taxon>
        <taxon>Fungi</taxon>
        <taxon>Fungi incertae sedis</taxon>
        <taxon>Mucoromycota</taxon>
        <taxon>Mortierellomycotina</taxon>
        <taxon>Mortierellomycetes</taxon>
        <taxon>Mortierellales</taxon>
        <taxon>Mortierellaceae</taxon>
        <taxon>Linnemannia</taxon>
    </lineage>
</organism>